<comment type="caution">
    <text evidence="5">The sequence shown here is derived from an EMBL/GenBank/DDBJ whole genome shotgun (WGS) entry which is preliminary data.</text>
</comment>
<proteinExistence type="inferred from homology"/>
<dbReference type="Gene3D" id="1.10.10.10">
    <property type="entry name" value="Winged helix-like DNA-binding domain superfamily/Winged helix DNA-binding domain"/>
    <property type="match status" value="1"/>
</dbReference>
<dbReference type="AlphaFoldDB" id="A0A3R9Q1D7"/>
<dbReference type="GO" id="GO:0006260">
    <property type="term" value="P:DNA replication"/>
    <property type="evidence" value="ECO:0007669"/>
    <property type="project" value="InterPro"/>
</dbReference>
<feature type="region of interest" description="Disordered" evidence="2">
    <location>
        <begin position="115"/>
        <end position="160"/>
    </location>
</feature>
<evidence type="ECO:0000313" key="6">
    <source>
        <dbReference type="Proteomes" id="UP000275076"/>
    </source>
</evidence>
<dbReference type="Pfam" id="PF04492">
    <property type="entry name" value="Phage_rep_O"/>
    <property type="match status" value="1"/>
</dbReference>
<dbReference type="InterPro" id="IPR006343">
    <property type="entry name" value="DnaB/C_C"/>
</dbReference>
<dbReference type="Pfam" id="PF07261">
    <property type="entry name" value="DnaB_2"/>
    <property type="match status" value="1"/>
</dbReference>
<feature type="domain" description="DnaB/C C-terminal" evidence="4">
    <location>
        <begin position="169"/>
        <end position="239"/>
    </location>
</feature>
<name>A0A3R9Q1D7_9BACI</name>
<dbReference type="SUPFAM" id="SSF158499">
    <property type="entry name" value="DnaD domain-like"/>
    <property type="match status" value="1"/>
</dbReference>
<dbReference type="Proteomes" id="UP000275076">
    <property type="component" value="Unassembled WGS sequence"/>
</dbReference>
<dbReference type="Gene3D" id="1.10.10.630">
    <property type="entry name" value="DnaD domain-like"/>
    <property type="match status" value="1"/>
</dbReference>
<feature type="compositionally biased region" description="Basic and acidic residues" evidence="2">
    <location>
        <begin position="151"/>
        <end position="160"/>
    </location>
</feature>
<evidence type="ECO:0000256" key="2">
    <source>
        <dbReference type="SAM" id="MobiDB-lite"/>
    </source>
</evidence>
<dbReference type="PANTHER" id="PTHR37293">
    <property type="entry name" value="PHAGE REPLICATION PROTEIN-RELATED"/>
    <property type="match status" value="1"/>
</dbReference>
<feature type="domain" description="Bacteriophage lambda Replication protein O N-terminal" evidence="3">
    <location>
        <begin position="7"/>
        <end position="104"/>
    </location>
</feature>
<accession>A0A3R9Q1D7</accession>
<reference evidence="5 6" key="1">
    <citation type="submission" date="2018-10" db="EMBL/GenBank/DDBJ databases">
        <title>Draft genome sequence of Bacillus salarius IM0101, isolated from a hypersaline soil in Inner Mongolia, China.</title>
        <authorList>
            <person name="Yamprayoonswat W."/>
            <person name="Boonvisut S."/>
            <person name="Jumpathong W."/>
            <person name="Sittihan S."/>
            <person name="Ruangsuj P."/>
            <person name="Wanthongcharoen S."/>
            <person name="Thongpramul N."/>
            <person name="Pimmason S."/>
            <person name="Yu B."/>
            <person name="Yasawong M."/>
        </authorList>
    </citation>
    <scope>NUCLEOTIDE SEQUENCE [LARGE SCALE GENOMIC DNA]</scope>
    <source>
        <strain evidence="5 6">IM0101</strain>
    </source>
</reference>
<evidence type="ECO:0000313" key="5">
    <source>
        <dbReference type="EMBL" id="RSL31565.1"/>
    </source>
</evidence>
<dbReference type="InterPro" id="IPR034829">
    <property type="entry name" value="DnaD-like_sf"/>
</dbReference>
<feature type="compositionally biased region" description="Basic and acidic residues" evidence="2">
    <location>
        <begin position="240"/>
        <end position="250"/>
    </location>
</feature>
<gene>
    <name evidence="5" type="ORF">D7Z54_20220</name>
</gene>
<dbReference type="EMBL" id="RBVX01000023">
    <property type="protein sequence ID" value="RSL31565.1"/>
    <property type="molecule type" value="Genomic_DNA"/>
</dbReference>
<comment type="similarity">
    <text evidence="1">Belongs to the DnaB/DnaD family.</text>
</comment>
<dbReference type="InterPro" id="IPR036388">
    <property type="entry name" value="WH-like_DNA-bd_sf"/>
</dbReference>
<keyword evidence="6" id="KW-1185">Reference proteome</keyword>
<dbReference type="InterPro" id="IPR053162">
    <property type="entry name" value="DnaD"/>
</dbReference>
<protein>
    <submittedName>
        <fullName evidence="5">DnaD domain protein</fullName>
    </submittedName>
</protein>
<evidence type="ECO:0000259" key="3">
    <source>
        <dbReference type="Pfam" id="PF04492"/>
    </source>
</evidence>
<evidence type="ECO:0000256" key="1">
    <source>
        <dbReference type="ARBA" id="ARBA00093462"/>
    </source>
</evidence>
<sequence length="289" mass="32918">MLSNPQRENGFTGIANEILDAVACRKFNGTQFRLLTVIWRYTYGFQRKSHPFSHSFLHERTGLSKDSIKRGIKGLINKHVLVVVKEPGFSSARELAFNKDYDQWNVEIDADRAEESIQREEGNGGGESSPSSGDQNTPSPGGKLDPHRKKEKEIKTEKDNDEARAGDVFQFYETNFGGRMTDYHRDFLGGWCDDLSPDIVLEALKITLLNHASSLKYTARILNEWDKNNVHRLPDVLRYEKEKNGRKETSNDGQGRRNHRKSPPQSARSKDHHSITGGQIGWIKPRIRA</sequence>
<dbReference type="PANTHER" id="PTHR37293:SF5">
    <property type="entry name" value="DNA REPLICATION PROTEIN"/>
    <property type="match status" value="1"/>
</dbReference>
<dbReference type="NCBIfam" id="TIGR01446">
    <property type="entry name" value="DnaD_dom"/>
    <property type="match status" value="1"/>
</dbReference>
<organism evidence="5 6">
    <name type="scientific">Salibacterium salarium</name>
    <dbReference type="NCBI Taxonomy" id="284579"/>
    <lineage>
        <taxon>Bacteria</taxon>
        <taxon>Bacillati</taxon>
        <taxon>Bacillota</taxon>
        <taxon>Bacilli</taxon>
        <taxon>Bacillales</taxon>
        <taxon>Bacillaceae</taxon>
    </lineage>
</organism>
<dbReference type="InterPro" id="IPR006497">
    <property type="entry name" value="Phage_lambda_VrpO_N"/>
</dbReference>
<feature type="region of interest" description="Disordered" evidence="2">
    <location>
        <begin position="240"/>
        <end position="277"/>
    </location>
</feature>
<evidence type="ECO:0000259" key="4">
    <source>
        <dbReference type="Pfam" id="PF07261"/>
    </source>
</evidence>